<dbReference type="EMBL" id="JARIHO010000018">
    <property type="protein sequence ID" value="KAJ7348122.1"/>
    <property type="molecule type" value="Genomic_DNA"/>
</dbReference>
<protein>
    <recommendedName>
        <fullName evidence="3">O-methyltransferase domain-containing protein</fullName>
    </recommendedName>
</protein>
<comment type="caution">
    <text evidence="1">The sequence shown here is derived from an EMBL/GenBank/DDBJ whole genome shotgun (WGS) entry which is preliminary data.</text>
</comment>
<gene>
    <name evidence="1" type="ORF">DFH08DRAFT_1001684</name>
</gene>
<dbReference type="Proteomes" id="UP001218218">
    <property type="component" value="Unassembled WGS sequence"/>
</dbReference>
<accession>A0AAD7ERL5</accession>
<name>A0AAD7ERL5_9AGAR</name>
<sequence>MILIPFPQHWLKIAFYEAPGAVLHGFDWASLPRGSVVVDVGGGIGSTSMLLASAYAEVDADGSGGLRFVIQDRPVVVEMGEKAWRAKCPELLDSGAFTTTGHRRRGLSPSRRPPRLARRLCAPHPLRLREAAAPHTKLVLADFVLPLACVDDFGVGEGGIDVQVEGAEKMLAPAPLLANLGKASARAGR</sequence>
<dbReference type="SUPFAM" id="SSF53335">
    <property type="entry name" value="S-adenosyl-L-methionine-dependent methyltransferases"/>
    <property type="match status" value="1"/>
</dbReference>
<reference evidence="1" key="1">
    <citation type="submission" date="2023-03" db="EMBL/GenBank/DDBJ databases">
        <title>Massive genome expansion in bonnet fungi (Mycena s.s.) driven by repeated elements and novel gene families across ecological guilds.</title>
        <authorList>
            <consortium name="Lawrence Berkeley National Laboratory"/>
            <person name="Harder C.B."/>
            <person name="Miyauchi S."/>
            <person name="Viragh M."/>
            <person name="Kuo A."/>
            <person name="Thoen E."/>
            <person name="Andreopoulos B."/>
            <person name="Lu D."/>
            <person name="Skrede I."/>
            <person name="Drula E."/>
            <person name="Henrissat B."/>
            <person name="Morin E."/>
            <person name="Kohler A."/>
            <person name="Barry K."/>
            <person name="LaButti K."/>
            <person name="Morin E."/>
            <person name="Salamov A."/>
            <person name="Lipzen A."/>
            <person name="Mereny Z."/>
            <person name="Hegedus B."/>
            <person name="Baldrian P."/>
            <person name="Stursova M."/>
            <person name="Weitz H."/>
            <person name="Taylor A."/>
            <person name="Grigoriev I.V."/>
            <person name="Nagy L.G."/>
            <person name="Martin F."/>
            <person name="Kauserud H."/>
        </authorList>
    </citation>
    <scope>NUCLEOTIDE SEQUENCE</scope>
    <source>
        <strain evidence="1">CBHHK002</strain>
    </source>
</reference>
<keyword evidence="2" id="KW-1185">Reference proteome</keyword>
<evidence type="ECO:0000313" key="1">
    <source>
        <dbReference type="EMBL" id="KAJ7348122.1"/>
    </source>
</evidence>
<proteinExistence type="predicted"/>
<dbReference type="InterPro" id="IPR029063">
    <property type="entry name" value="SAM-dependent_MTases_sf"/>
</dbReference>
<evidence type="ECO:0000313" key="2">
    <source>
        <dbReference type="Proteomes" id="UP001218218"/>
    </source>
</evidence>
<dbReference type="AlphaFoldDB" id="A0AAD7ERL5"/>
<organism evidence="1 2">
    <name type="scientific">Mycena albidolilacea</name>
    <dbReference type="NCBI Taxonomy" id="1033008"/>
    <lineage>
        <taxon>Eukaryota</taxon>
        <taxon>Fungi</taxon>
        <taxon>Dikarya</taxon>
        <taxon>Basidiomycota</taxon>
        <taxon>Agaricomycotina</taxon>
        <taxon>Agaricomycetes</taxon>
        <taxon>Agaricomycetidae</taxon>
        <taxon>Agaricales</taxon>
        <taxon>Marasmiineae</taxon>
        <taxon>Mycenaceae</taxon>
        <taxon>Mycena</taxon>
    </lineage>
</organism>
<evidence type="ECO:0008006" key="3">
    <source>
        <dbReference type="Google" id="ProtNLM"/>
    </source>
</evidence>
<dbReference type="Gene3D" id="3.40.50.150">
    <property type="entry name" value="Vaccinia Virus protein VP39"/>
    <property type="match status" value="1"/>
</dbReference>